<dbReference type="PANTHER" id="PTHR12630:SF1">
    <property type="entry name" value="GLUCOSIDASE 2 SUBUNIT BETA"/>
    <property type="match status" value="1"/>
</dbReference>
<evidence type="ECO:0000256" key="2">
    <source>
        <dbReference type="SAM" id="Phobius"/>
    </source>
</evidence>
<dbReference type="Gene3D" id="4.10.400.10">
    <property type="entry name" value="Low-density Lipoprotein Receptor"/>
    <property type="match status" value="1"/>
</dbReference>
<reference evidence="4 5" key="1">
    <citation type="journal article" date="2015" name="Plant Cell">
        <title>Oil accumulation by the oleaginous diatom Fistulifera solaris as revealed by the genome and transcriptome.</title>
        <authorList>
            <person name="Tanaka T."/>
            <person name="Maeda Y."/>
            <person name="Veluchamy A."/>
            <person name="Tanaka M."/>
            <person name="Abida H."/>
            <person name="Marechal E."/>
            <person name="Bowler C."/>
            <person name="Muto M."/>
            <person name="Sunaga Y."/>
            <person name="Tanaka M."/>
            <person name="Yoshino T."/>
            <person name="Taniguchi T."/>
            <person name="Fukuda Y."/>
            <person name="Nemoto M."/>
            <person name="Matsumoto M."/>
            <person name="Wong P.S."/>
            <person name="Aburatani S."/>
            <person name="Fujibuchi W."/>
        </authorList>
    </citation>
    <scope>NUCLEOTIDE SEQUENCE [LARGE SCALE GENOMIC DNA]</scope>
    <source>
        <strain evidence="4 5">JPCC DA0580</strain>
    </source>
</reference>
<name>A0A1Z5KF47_FISSO</name>
<evidence type="ECO:0000256" key="1">
    <source>
        <dbReference type="ARBA" id="ARBA00023157"/>
    </source>
</evidence>
<dbReference type="InterPro" id="IPR039794">
    <property type="entry name" value="Gtb1-like"/>
</dbReference>
<accession>A0A1Z5KF47</accession>
<dbReference type="Pfam" id="PF12999">
    <property type="entry name" value="PRKCSH-like"/>
    <property type="match status" value="1"/>
</dbReference>
<dbReference type="OrthoDB" id="47398at2759"/>
<dbReference type="AlphaFoldDB" id="A0A1Z5KF47"/>
<sequence length="143" mass="16230">MRKRRMGRQEGGILPLHGGEVQSFDKRRRRRRSRQNRKCLLTLGASLSIMGIIVCAFIRLRPNRAYDSMNHYILCDDGTTVLGRINDDYCDCPDGSDEKLTAACSNILVQKGTFRCHDDSSKLLFPSRIRDGVQDCADASDEY</sequence>
<dbReference type="Proteomes" id="UP000198406">
    <property type="component" value="Unassembled WGS sequence"/>
</dbReference>
<keyword evidence="5" id="KW-1185">Reference proteome</keyword>
<keyword evidence="2" id="KW-0812">Transmembrane</keyword>
<dbReference type="GO" id="GO:0017177">
    <property type="term" value="C:glucosidase II complex"/>
    <property type="evidence" value="ECO:0007669"/>
    <property type="project" value="TreeGrafter"/>
</dbReference>
<keyword evidence="2" id="KW-1133">Transmembrane helix</keyword>
<evidence type="ECO:0000313" key="4">
    <source>
        <dbReference type="EMBL" id="GAX24836.1"/>
    </source>
</evidence>
<comment type="caution">
    <text evidence="4">The sequence shown here is derived from an EMBL/GenBank/DDBJ whole genome shotgun (WGS) entry which is preliminary data.</text>
</comment>
<keyword evidence="2" id="KW-0472">Membrane</keyword>
<dbReference type="InterPro" id="IPR036055">
    <property type="entry name" value="LDL_receptor-like_sf"/>
</dbReference>
<evidence type="ECO:0000259" key="3">
    <source>
        <dbReference type="Pfam" id="PF12999"/>
    </source>
</evidence>
<dbReference type="GO" id="GO:0006491">
    <property type="term" value="P:N-glycan processing"/>
    <property type="evidence" value="ECO:0007669"/>
    <property type="project" value="TreeGrafter"/>
</dbReference>
<dbReference type="EMBL" id="BDSP01000216">
    <property type="protein sequence ID" value="GAX24836.1"/>
    <property type="molecule type" value="Genomic_DNA"/>
</dbReference>
<protein>
    <recommendedName>
        <fullName evidence="3">Glucosidase II beta subunit N-terminal domain-containing protein</fullName>
    </recommendedName>
</protein>
<dbReference type="SUPFAM" id="SSF57424">
    <property type="entry name" value="LDL receptor-like module"/>
    <property type="match status" value="1"/>
</dbReference>
<dbReference type="InParanoid" id="A0A1Z5KF47"/>
<organism evidence="4 5">
    <name type="scientific">Fistulifera solaris</name>
    <name type="common">Oleaginous diatom</name>
    <dbReference type="NCBI Taxonomy" id="1519565"/>
    <lineage>
        <taxon>Eukaryota</taxon>
        <taxon>Sar</taxon>
        <taxon>Stramenopiles</taxon>
        <taxon>Ochrophyta</taxon>
        <taxon>Bacillariophyta</taxon>
        <taxon>Bacillariophyceae</taxon>
        <taxon>Bacillariophycidae</taxon>
        <taxon>Naviculales</taxon>
        <taxon>Naviculaceae</taxon>
        <taxon>Fistulifera</taxon>
    </lineage>
</organism>
<evidence type="ECO:0000313" key="5">
    <source>
        <dbReference type="Proteomes" id="UP000198406"/>
    </source>
</evidence>
<proteinExistence type="predicted"/>
<keyword evidence="1" id="KW-1015">Disulfide bond</keyword>
<dbReference type="PANTHER" id="PTHR12630">
    <property type="entry name" value="N-LINKED OLIGOSACCHARIDE PROCESSING"/>
    <property type="match status" value="1"/>
</dbReference>
<gene>
    <name evidence="4" type="ORF">FisN_6Hu395</name>
</gene>
<feature type="transmembrane region" description="Helical" evidence="2">
    <location>
        <begin position="39"/>
        <end position="60"/>
    </location>
</feature>
<dbReference type="InterPro" id="IPR028146">
    <property type="entry name" value="PRKCSH_N"/>
</dbReference>
<feature type="domain" description="Glucosidase II beta subunit N-terminal" evidence="3">
    <location>
        <begin position="82"/>
        <end position="142"/>
    </location>
</feature>